<dbReference type="PANTHER" id="PTHR46250">
    <property type="entry name" value="MYB/SANT-LIKE DNA-BINDING DOMAIN PROTEIN-RELATED"/>
    <property type="match status" value="1"/>
</dbReference>
<evidence type="ECO:0000259" key="3">
    <source>
        <dbReference type="Pfam" id="PF12776"/>
    </source>
</evidence>
<sequence>MLPVHETGRRPSEEELRKRKKNRASALDGTYIPVNVSIEDRPRYQTRKNEIATNVLGVCSHDLQFIYLLPSWEGSAADSRVLRDAIYRRNGLKVPQGYTNGEGFLAPYRAQRYHLNDWSGHQPTSPKEFFNMKHSSPRNIIERAFGLLKGRWVILRSRSFYPIKTQCWIISACALLHNYIRREMSLDLEENSPLSDNSGAQELDELAGDVKWKAGNGFKPGFTANLEELMEKKLLGCGIKASPHIESRCKTLRKQYRAIVDMLGSNASGFDWNDNEKMVVVEKQILEDWVKGHPDAKGLQNKHFPHFDDLTLVFGKDRAVGIVLNML</sequence>
<evidence type="ECO:0000259" key="4">
    <source>
        <dbReference type="Pfam" id="PF13359"/>
    </source>
</evidence>
<keyword evidence="6" id="KW-1185">Reference proteome</keyword>
<organism evidence="5 6">
    <name type="scientific">Lithocarpus litseifolius</name>
    <dbReference type="NCBI Taxonomy" id="425828"/>
    <lineage>
        <taxon>Eukaryota</taxon>
        <taxon>Viridiplantae</taxon>
        <taxon>Streptophyta</taxon>
        <taxon>Embryophyta</taxon>
        <taxon>Tracheophyta</taxon>
        <taxon>Spermatophyta</taxon>
        <taxon>Magnoliopsida</taxon>
        <taxon>eudicotyledons</taxon>
        <taxon>Gunneridae</taxon>
        <taxon>Pentapetalae</taxon>
        <taxon>rosids</taxon>
        <taxon>fabids</taxon>
        <taxon>Fagales</taxon>
        <taxon>Fagaceae</taxon>
        <taxon>Lithocarpus</taxon>
    </lineage>
</organism>
<evidence type="ECO:0000313" key="6">
    <source>
        <dbReference type="Proteomes" id="UP001459277"/>
    </source>
</evidence>
<dbReference type="Pfam" id="PF13359">
    <property type="entry name" value="DDE_Tnp_4"/>
    <property type="match status" value="1"/>
</dbReference>
<feature type="domain" description="DDE Tnp4" evidence="4">
    <location>
        <begin position="27"/>
        <end position="178"/>
    </location>
</feature>
<name>A0AAW2BJL9_9ROSI</name>
<dbReference type="InterPro" id="IPR024752">
    <property type="entry name" value="Myb/SANT-like_dom"/>
</dbReference>
<dbReference type="Proteomes" id="UP001459277">
    <property type="component" value="Unassembled WGS sequence"/>
</dbReference>
<evidence type="ECO:0008006" key="7">
    <source>
        <dbReference type="Google" id="ProtNLM"/>
    </source>
</evidence>
<dbReference type="AlphaFoldDB" id="A0AAW2BJL9"/>
<proteinExistence type="predicted"/>
<accession>A0AAW2BJL9</accession>
<dbReference type="EMBL" id="JAZDWU010000011">
    <property type="protein sequence ID" value="KAK9985593.1"/>
    <property type="molecule type" value="Genomic_DNA"/>
</dbReference>
<feature type="domain" description="Myb/SANT-like" evidence="3">
    <location>
        <begin position="240"/>
        <end position="284"/>
    </location>
</feature>
<evidence type="ECO:0000256" key="1">
    <source>
        <dbReference type="ARBA" id="ARBA00001968"/>
    </source>
</evidence>
<evidence type="ECO:0000313" key="5">
    <source>
        <dbReference type="EMBL" id="KAK9985593.1"/>
    </source>
</evidence>
<keyword evidence="2" id="KW-0479">Metal-binding</keyword>
<evidence type="ECO:0000256" key="2">
    <source>
        <dbReference type="ARBA" id="ARBA00022723"/>
    </source>
</evidence>
<dbReference type="InterPro" id="IPR027806">
    <property type="entry name" value="HARBI1_dom"/>
</dbReference>
<protein>
    <recommendedName>
        <fullName evidence="7">DDE Tnp4 domain-containing protein</fullName>
    </recommendedName>
</protein>
<gene>
    <name evidence="5" type="ORF">SO802_030544</name>
</gene>
<reference evidence="5 6" key="1">
    <citation type="submission" date="2024-01" db="EMBL/GenBank/DDBJ databases">
        <title>A telomere-to-telomere, gap-free genome of sweet tea (Lithocarpus litseifolius).</title>
        <authorList>
            <person name="Zhou J."/>
        </authorList>
    </citation>
    <scope>NUCLEOTIDE SEQUENCE [LARGE SCALE GENOMIC DNA]</scope>
    <source>
        <strain evidence="5">Zhou-2022a</strain>
        <tissue evidence="5">Leaf</tissue>
    </source>
</reference>
<dbReference type="Pfam" id="PF12776">
    <property type="entry name" value="Myb_DNA-bind_3"/>
    <property type="match status" value="1"/>
</dbReference>
<dbReference type="GO" id="GO:0046872">
    <property type="term" value="F:metal ion binding"/>
    <property type="evidence" value="ECO:0007669"/>
    <property type="project" value="UniProtKB-KW"/>
</dbReference>
<comment type="caution">
    <text evidence="5">The sequence shown here is derived from an EMBL/GenBank/DDBJ whole genome shotgun (WGS) entry which is preliminary data.</text>
</comment>
<dbReference type="PANTHER" id="PTHR46250:SF18">
    <property type="entry name" value="MYB_SANT-LIKE DOMAIN-CONTAINING PROTEIN"/>
    <property type="match status" value="1"/>
</dbReference>
<comment type="cofactor">
    <cofactor evidence="1">
        <name>a divalent metal cation</name>
        <dbReference type="ChEBI" id="CHEBI:60240"/>
    </cofactor>
</comment>